<dbReference type="GO" id="GO:0007076">
    <property type="term" value="P:mitotic chromosome condensation"/>
    <property type="evidence" value="ECO:0007669"/>
    <property type="project" value="InterPro"/>
</dbReference>
<evidence type="ECO:0000313" key="13">
    <source>
        <dbReference type="Proteomes" id="UP000256601"/>
    </source>
</evidence>
<dbReference type="VEuPathDB" id="FungiDB:YALI1_F12089g"/>
<evidence type="ECO:0000256" key="7">
    <source>
        <dbReference type="ARBA" id="ARBA00023306"/>
    </source>
</evidence>
<dbReference type="VEuPathDB" id="FungiDB:YALI0_F08679g"/>
<keyword evidence="4" id="KW-0132">Cell division</keyword>
<evidence type="ECO:0000256" key="2">
    <source>
        <dbReference type="ARBA" id="ARBA00006533"/>
    </source>
</evidence>
<dbReference type="GO" id="GO:0000793">
    <property type="term" value="C:condensed chromosome"/>
    <property type="evidence" value="ECO:0007669"/>
    <property type="project" value="TreeGrafter"/>
</dbReference>
<dbReference type="PANTHER" id="PTHR14418">
    <property type="entry name" value="CONDENSIN COMPLEX SUBUNIT 3-RELATED"/>
    <property type="match status" value="1"/>
</dbReference>
<evidence type="ECO:0000256" key="5">
    <source>
        <dbReference type="ARBA" id="ARBA00022776"/>
    </source>
</evidence>
<evidence type="ECO:0000256" key="6">
    <source>
        <dbReference type="ARBA" id="ARBA00023067"/>
    </source>
</evidence>
<dbReference type="RefSeq" id="XP_505172.1">
    <property type="nucleotide sequence ID" value="XM_505172.1"/>
</dbReference>
<reference evidence="11 13" key="2">
    <citation type="submission" date="2018-07" db="EMBL/GenBank/DDBJ databases">
        <title>Draft Genome Assemblies for Five Robust Yarrowia lipolytica Strains Exhibiting High Lipid Production and Pentose Sugar Utilization and Sugar Alcohol Secretion from Undetoxified Lignocellulosic Biomass Hydrolysates.</title>
        <authorList>
            <consortium name="DOE Joint Genome Institute"/>
            <person name="Walker C."/>
            <person name="Ryu S."/>
            <person name="Na H."/>
            <person name="Zane M."/>
            <person name="LaButti K."/>
            <person name="Lipzen A."/>
            <person name="Haridas S."/>
            <person name="Barry K."/>
            <person name="Grigoriev I.V."/>
            <person name="Quarterman J."/>
            <person name="Slininger P."/>
            <person name="Dien B."/>
            <person name="Trinh C.T."/>
        </authorList>
    </citation>
    <scope>NUCLEOTIDE SEQUENCE [LARGE SCALE GENOMIC DNA]</scope>
    <source>
        <strain evidence="11 13">YB392</strain>
    </source>
</reference>
<keyword evidence="6" id="KW-0226">DNA condensation</keyword>
<dbReference type="PANTHER" id="PTHR14418:SF5">
    <property type="entry name" value="CONDENSIN COMPLEX SUBUNIT 3"/>
    <property type="match status" value="1"/>
</dbReference>
<evidence type="ECO:0000256" key="3">
    <source>
        <dbReference type="ARBA" id="ARBA00022454"/>
    </source>
</evidence>
<evidence type="ECO:0000313" key="11">
    <source>
        <dbReference type="EMBL" id="RDW28511.1"/>
    </source>
</evidence>
<feature type="compositionally biased region" description="Acidic residues" evidence="8">
    <location>
        <begin position="833"/>
        <end position="849"/>
    </location>
</feature>
<feature type="compositionally biased region" description="Acidic residues" evidence="8">
    <location>
        <begin position="861"/>
        <end position="877"/>
    </location>
</feature>
<dbReference type="Pfam" id="PF12719">
    <property type="entry name" value="Cnd3"/>
    <property type="match status" value="1"/>
</dbReference>
<feature type="domain" description="Nuclear condensin complex subunit 3 C-terminal" evidence="9">
    <location>
        <begin position="499"/>
        <end position="777"/>
    </location>
</feature>
<accession>A0A1H6PLV3</accession>
<dbReference type="OrthoDB" id="27187at2759"/>
<dbReference type="SUPFAM" id="SSF48371">
    <property type="entry name" value="ARM repeat"/>
    <property type="match status" value="1"/>
</dbReference>
<dbReference type="InterPro" id="IPR011989">
    <property type="entry name" value="ARM-like"/>
</dbReference>
<comment type="similarity">
    <text evidence="2">Belongs to the CND3 (condensin subunit 3) family.</text>
</comment>
<feature type="region of interest" description="Disordered" evidence="8">
    <location>
        <begin position="831"/>
        <end position="994"/>
    </location>
</feature>
<dbReference type="eggNOG" id="KOG2025">
    <property type="taxonomic scope" value="Eukaryota"/>
</dbReference>
<name>A0A1H6PLV3_YARLL</name>
<dbReference type="GeneID" id="2908367"/>
<dbReference type="InterPro" id="IPR025977">
    <property type="entry name" value="Cnd3_C"/>
</dbReference>
<dbReference type="InterPro" id="IPR016024">
    <property type="entry name" value="ARM-type_fold"/>
</dbReference>
<dbReference type="InterPro" id="IPR027165">
    <property type="entry name" value="CND3"/>
</dbReference>
<dbReference type="AlphaFoldDB" id="A0A1H6PLV3"/>
<dbReference type="OMA" id="NHQKNFV"/>
<proteinExistence type="inferred from homology"/>
<reference evidence="10 12" key="1">
    <citation type="journal article" date="2016" name="PLoS ONE">
        <title>Sequence Assembly of Yarrowia lipolytica Strain W29/CLIB89 Shows Transposable Element Diversity.</title>
        <authorList>
            <person name="Magnan C."/>
            <person name="Yu J."/>
            <person name="Chang I."/>
            <person name="Jahn E."/>
            <person name="Kanomata Y."/>
            <person name="Wu J."/>
            <person name="Zeller M."/>
            <person name="Oakes M."/>
            <person name="Baldi P."/>
            <person name="Sandmeyer S."/>
        </authorList>
    </citation>
    <scope>NUCLEOTIDE SEQUENCE [LARGE SCALE GENOMIC DNA]</scope>
    <source>
        <strain evidence="10">CLIB89</strain>
        <strain evidence="12">CLIB89(W29)</strain>
    </source>
</reference>
<keyword evidence="5" id="KW-0498">Mitosis</keyword>
<comment type="subcellular location">
    <subcellularLocation>
        <location evidence="1">Chromosome</location>
    </subcellularLocation>
</comment>
<evidence type="ECO:0000256" key="1">
    <source>
        <dbReference type="ARBA" id="ARBA00004286"/>
    </source>
</evidence>
<dbReference type="GO" id="GO:0000796">
    <property type="term" value="C:condensin complex"/>
    <property type="evidence" value="ECO:0007669"/>
    <property type="project" value="InterPro"/>
</dbReference>
<evidence type="ECO:0000313" key="10">
    <source>
        <dbReference type="EMBL" id="AOW06866.1"/>
    </source>
</evidence>
<organism evidence="10 12">
    <name type="scientific">Yarrowia lipolytica</name>
    <name type="common">Candida lipolytica</name>
    <dbReference type="NCBI Taxonomy" id="4952"/>
    <lineage>
        <taxon>Eukaryota</taxon>
        <taxon>Fungi</taxon>
        <taxon>Dikarya</taxon>
        <taxon>Ascomycota</taxon>
        <taxon>Saccharomycotina</taxon>
        <taxon>Dipodascomycetes</taxon>
        <taxon>Dipodascales</taxon>
        <taxon>Dipodascales incertae sedis</taxon>
        <taxon>Yarrowia</taxon>
    </lineage>
</organism>
<dbReference type="KEGG" id="yli:2908367"/>
<feature type="compositionally biased region" description="Low complexity" evidence="8">
    <location>
        <begin position="914"/>
        <end position="925"/>
    </location>
</feature>
<dbReference type="EMBL" id="CP017558">
    <property type="protein sequence ID" value="AOW06866.1"/>
    <property type="molecule type" value="Genomic_DNA"/>
</dbReference>
<evidence type="ECO:0000256" key="8">
    <source>
        <dbReference type="SAM" id="MobiDB-lite"/>
    </source>
</evidence>
<evidence type="ECO:0000259" key="9">
    <source>
        <dbReference type="Pfam" id="PF12719"/>
    </source>
</evidence>
<sequence>MTTAKKTHVGVKANNRNEAKLYSLLGQYFQEAQRSLVAQRKIIVSMQQLHEGAVQWNMEEQFTRKFLLLVNRMLTCKKGDKSADKVVEFIGSYVGRLQEEEEDRDEDEDDEEEESTVASRFCEALIRHVLRGTQAKDRHVRFRCCHILSTVINSLSDIDDDLFEDLRDSMFARSYDKDASTRLKAVLALCRIQSSAEEGEEESAEEKQLQELLLSLIQNDPSADVRRAILFNLKVTKKTLPYLLERARDTNSITRRSVYGRTMKSIGDFRMLRIGMREKLLQWGLKDRDTSVEQAATKMLVTQWLETCDGSVLELLQRLDVLNSTVAETAVEIIFDQKPQMVSNLSFKDSWDTLTPETAFLARVYAQYCLKKGYDDLVDAQVPEVTKIAFFIERDLQNLTVDEEGYSEREFVLEQLLLLAQQLDFGDEIGRRKIVDVLTNALTNKDLSDTLVSAVVNVFHKLCTRERDFIQVLVEIVVDIEDIARESEDPDRVLCTTLRCLAITQTVLEQVETSLESNVELSGLLDSLVLPSVRSHVITIRERGLRCLGLLSLLSREQASDNLMVFGHCVHKGEAEFKVEALKIMSDILVLHGRSVLDLPDKVDSESVHKLYYQALKNADIPELQAVAAEGLFKLLLCGVFSNPDLLAGILLNYFDPQSASNGALKQVLSFCIPVYAYSRDENQQVLGSVAIPAIDRILRHLEDIEDDPLTGATEMMQQVLDWTDPRRVVSITNQSSTETTSRVHYDLAFDILSYLSECRERAEHRAYTSALTKLYFPGLTAEELTKLKEAVVRCHEAIEGIDNVSLNAFNRFVASVENMEPVGVVDGVAEKEAEEDDEKVAEEGENAEADTTVLRHTVPEDEDALEAPEYPEDETSGDTSLRGSVGGRVSIGGRVSLGLSPLGRGSMSSSPLGRGSAGRASVGGSPIGRASIGSHAVGSPIGRRQSRLSTVSGIDDEAEESDEDEREESEESDEDESDEDESDEDESDVEMDM</sequence>
<dbReference type="EMBL" id="KZ857325">
    <property type="protein sequence ID" value="RDW28511.1"/>
    <property type="molecule type" value="Genomic_DNA"/>
</dbReference>
<evidence type="ECO:0000313" key="12">
    <source>
        <dbReference type="Proteomes" id="UP000182444"/>
    </source>
</evidence>
<protein>
    <submittedName>
        <fullName evidence="11">Nuclear condensing complex subunit</fullName>
    </submittedName>
</protein>
<keyword evidence="3" id="KW-0158">Chromosome</keyword>
<dbReference type="Proteomes" id="UP000256601">
    <property type="component" value="Unassembled WGS sequence"/>
</dbReference>
<feature type="compositionally biased region" description="Acidic residues" evidence="8">
    <location>
        <begin position="955"/>
        <end position="994"/>
    </location>
</feature>
<dbReference type="Proteomes" id="UP000182444">
    <property type="component" value="Chromosome 1F"/>
</dbReference>
<gene>
    <name evidence="11" type="ORF">B0I71DRAFT_127171</name>
    <name evidence="10" type="ORF">YALI1_F12089g</name>
</gene>
<dbReference type="Gene3D" id="1.25.10.10">
    <property type="entry name" value="Leucine-rich Repeat Variant"/>
    <property type="match status" value="1"/>
</dbReference>
<dbReference type="GO" id="GO:0051301">
    <property type="term" value="P:cell division"/>
    <property type="evidence" value="ECO:0007669"/>
    <property type="project" value="UniProtKB-KW"/>
</dbReference>
<evidence type="ECO:0000256" key="4">
    <source>
        <dbReference type="ARBA" id="ARBA00022618"/>
    </source>
</evidence>
<keyword evidence="7" id="KW-0131">Cell cycle</keyword>